<organism evidence="2 3">
    <name type="scientific">Altericroceibacterium endophyticum</name>
    <dbReference type="NCBI Taxonomy" id="1808508"/>
    <lineage>
        <taxon>Bacteria</taxon>
        <taxon>Pseudomonadati</taxon>
        <taxon>Pseudomonadota</taxon>
        <taxon>Alphaproteobacteria</taxon>
        <taxon>Sphingomonadales</taxon>
        <taxon>Erythrobacteraceae</taxon>
        <taxon>Altericroceibacterium</taxon>
    </lineage>
</organism>
<comment type="caution">
    <text evidence="2">The sequence shown here is derived from an EMBL/GenBank/DDBJ whole genome shotgun (WGS) entry which is preliminary data.</text>
</comment>
<dbReference type="InterPro" id="IPR036514">
    <property type="entry name" value="SGNH_hydro_sf"/>
</dbReference>
<dbReference type="SUPFAM" id="SSF52266">
    <property type="entry name" value="SGNH hydrolase"/>
    <property type="match status" value="1"/>
</dbReference>
<sequence length="448" mass="47012">MSTDIIARGLAARSREDVQGIARRATGCIGTRIAGGRMFKVFSLASGVDAGLTFELTMAIAPPEGADAFRFLMCLGQTTPENSSGLLQNVSMNGSVTTLGGMGNADLSNATWTRATVGGEGDWTMQPPQTYGRRSYQWSDWLPVPSMERTDGDKHHLLTARVYLYQTTGASAPVVLWGHAADNFENHASHPSGRVWRTIYRSGSCAAANQNTLNLTTGSPANGGPIVGFQYAAAGKVVNLVGFGDSICEGRASYIGDGFGAPAAAALSKSDASASYEWSNLGWTGQTSAQIGANLADALEHGILGPQDIAIIPGGSPNDQSSFTPASIANMRGQRGKSRARLSEANVPHILYTQLPIDPVAKLYGASDALRRSDNDRLRKQAQHGDVVADFASAFTLSENDQGQSIPKPNYMQADGVHPNDAGNAAAGGLLATAVSEMLRPAAGKLVR</sequence>
<gene>
    <name evidence="2" type="ORF">GRI91_00065</name>
</gene>
<dbReference type="EMBL" id="WTYT01000001">
    <property type="protein sequence ID" value="MXO64154.1"/>
    <property type="molecule type" value="Genomic_DNA"/>
</dbReference>
<evidence type="ECO:0000313" key="2">
    <source>
        <dbReference type="EMBL" id="MXO64154.1"/>
    </source>
</evidence>
<evidence type="ECO:0000259" key="1">
    <source>
        <dbReference type="Pfam" id="PF13472"/>
    </source>
</evidence>
<keyword evidence="3" id="KW-1185">Reference proteome</keyword>
<evidence type="ECO:0000313" key="3">
    <source>
        <dbReference type="Proteomes" id="UP000438476"/>
    </source>
</evidence>
<dbReference type="GO" id="GO:0016788">
    <property type="term" value="F:hydrolase activity, acting on ester bonds"/>
    <property type="evidence" value="ECO:0007669"/>
    <property type="project" value="UniProtKB-ARBA"/>
</dbReference>
<name>A0A6I4SZG9_9SPHN</name>
<dbReference type="CDD" id="cd00229">
    <property type="entry name" value="SGNH_hydrolase"/>
    <property type="match status" value="1"/>
</dbReference>
<dbReference type="OrthoDB" id="1828825at2"/>
<dbReference type="Proteomes" id="UP000438476">
    <property type="component" value="Unassembled WGS sequence"/>
</dbReference>
<feature type="domain" description="SGNH hydrolase-type esterase" evidence="1">
    <location>
        <begin position="243"/>
        <end position="426"/>
    </location>
</feature>
<accession>A0A6I4SZG9</accession>
<proteinExistence type="predicted"/>
<dbReference type="RefSeq" id="WP_160734618.1">
    <property type="nucleotide sequence ID" value="NZ_WTYT01000001.1"/>
</dbReference>
<dbReference type="InterPro" id="IPR013830">
    <property type="entry name" value="SGNH_hydro"/>
</dbReference>
<reference evidence="2 3" key="1">
    <citation type="submission" date="2019-12" db="EMBL/GenBank/DDBJ databases">
        <title>Genomic-based taxomic classification of the family Erythrobacteraceae.</title>
        <authorList>
            <person name="Xu L."/>
        </authorList>
    </citation>
    <scope>NUCLEOTIDE SEQUENCE [LARGE SCALE GENOMIC DNA]</scope>
    <source>
        <strain evidence="2 3">LMG 29518</strain>
    </source>
</reference>
<dbReference type="AlphaFoldDB" id="A0A6I4SZG9"/>
<dbReference type="Gene3D" id="3.40.50.1110">
    <property type="entry name" value="SGNH hydrolase"/>
    <property type="match status" value="1"/>
</dbReference>
<protein>
    <recommendedName>
        <fullName evidence="1">SGNH hydrolase-type esterase domain-containing protein</fullName>
    </recommendedName>
</protein>
<dbReference type="Pfam" id="PF13472">
    <property type="entry name" value="Lipase_GDSL_2"/>
    <property type="match status" value="1"/>
</dbReference>